<feature type="domain" description="F-box" evidence="1">
    <location>
        <begin position="16"/>
        <end position="51"/>
    </location>
</feature>
<dbReference type="InterPro" id="IPR006527">
    <property type="entry name" value="F-box-assoc_dom_typ1"/>
</dbReference>
<name>A0ABD3L1N4_EUCGL</name>
<organism evidence="3 4">
    <name type="scientific">Eucalyptus globulus</name>
    <name type="common">Tasmanian blue gum</name>
    <dbReference type="NCBI Taxonomy" id="34317"/>
    <lineage>
        <taxon>Eukaryota</taxon>
        <taxon>Viridiplantae</taxon>
        <taxon>Streptophyta</taxon>
        <taxon>Embryophyta</taxon>
        <taxon>Tracheophyta</taxon>
        <taxon>Spermatophyta</taxon>
        <taxon>Magnoliopsida</taxon>
        <taxon>eudicotyledons</taxon>
        <taxon>Gunneridae</taxon>
        <taxon>Pentapetalae</taxon>
        <taxon>rosids</taxon>
        <taxon>malvids</taxon>
        <taxon>Myrtales</taxon>
        <taxon>Myrtaceae</taxon>
        <taxon>Myrtoideae</taxon>
        <taxon>Eucalypteae</taxon>
        <taxon>Eucalyptus</taxon>
    </lineage>
</organism>
<dbReference type="EMBL" id="JBJKBG010000003">
    <property type="protein sequence ID" value="KAL3745820.1"/>
    <property type="molecule type" value="Genomic_DNA"/>
</dbReference>
<evidence type="ECO:0000259" key="2">
    <source>
        <dbReference type="Pfam" id="PF07734"/>
    </source>
</evidence>
<gene>
    <name evidence="3" type="ORF">ACJRO7_014862</name>
</gene>
<evidence type="ECO:0008006" key="5">
    <source>
        <dbReference type="Google" id="ProtNLM"/>
    </source>
</evidence>
<protein>
    <recommendedName>
        <fullName evidence="5">F-box domain-containing protein</fullName>
    </recommendedName>
</protein>
<evidence type="ECO:0000259" key="1">
    <source>
        <dbReference type="Pfam" id="PF00646"/>
    </source>
</evidence>
<dbReference type="Pfam" id="PF07734">
    <property type="entry name" value="FBA_1"/>
    <property type="match status" value="1"/>
</dbReference>
<comment type="caution">
    <text evidence="3">The sequence shown here is derived from an EMBL/GenBank/DDBJ whole genome shotgun (WGS) entry which is preliminary data.</text>
</comment>
<evidence type="ECO:0000313" key="3">
    <source>
        <dbReference type="EMBL" id="KAL3745820.1"/>
    </source>
</evidence>
<dbReference type="NCBIfam" id="TIGR01640">
    <property type="entry name" value="F_box_assoc_1"/>
    <property type="match status" value="1"/>
</dbReference>
<dbReference type="InterPro" id="IPR055290">
    <property type="entry name" value="At3g26010-like"/>
</dbReference>
<dbReference type="PANTHER" id="PTHR35546">
    <property type="entry name" value="F-BOX PROTEIN INTERACTION DOMAIN PROTEIN-RELATED"/>
    <property type="match status" value="1"/>
</dbReference>
<proteinExistence type="predicted"/>
<reference evidence="3 4" key="1">
    <citation type="submission" date="2024-11" db="EMBL/GenBank/DDBJ databases">
        <title>Chromosome-level genome assembly of Eucalyptus globulus Labill. provides insights into its genome evolution.</title>
        <authorList>
            <person name="Li X."/>
        </authorList>
    </citation>
    <scope>NUCLEOTIDE SEQUENCE [LARGE SCALE GENOMIC DNA]</scope>
    <source>
        <strain evidence="3">CL2024</strain>
        <tissue evidence="3">Fresh tender leaves</tissue>
    </source>
</reference>
<accession>A0ABD3L1N4</accession>
<dbReference type="InterPro" id="IPR001810">
    <property type="entry name" value="F-box_dom"/>
</dbReference>
<dbReference type="Proteomes" id="UP001634007">
    <property type="component" value="Unassembled WGS sequence"/>
</dbReference>
<dbReference type="InterPro" id="IPR036047">
    <property type="entry name" value="F-box-like_dom_sf"/>
</dbReference>
<sequence length="397" mass="44452">MKLQGCSANEIIAANEDLISEILLLLPARSLLRFKCVSKLWLSIISGPRFSRRHARLHAGSGASGVVLRRSPSDHQFLPLGGGGGGGDSPLSGFPFKCLDFAPDPAGLKILQSCGGLLLCCSFRKIGCRRNYYVFNPTTGLFAMLPQLGGASSCATTVYGVSLAFDPFKSSYYDVVCVRSTVESAYYYQIEIYSSRARGWRLSGSPFVAPFDMVFDNGVFWNGGVHWISPTGASLCFDVEKEQFGTMPRLPISENRGCRRFRYFGESRGHLHFFEIYGSRTAQFKIFELEKDYSGWFVKYHVELDSIVSAFPEVVRDYMDPVYMNYYAIVMLHLVREGNNEDSSLLVHLPGKILTYNVGDKTFRKLYEMPADQSKGYGSLQYGWLDAYEFIETLAPV</sequence>
<evidence type="ECO:0000313" key="4">
    <source>
        <dbReference type="Proteomes" id="UP001634007"/>
    </source>
</evidence>
<dbReference type="AlphaFoldDB" id="A0ABD3L1N4"/>
<dbReference type="SUPFAM" id="SSF81383">
    <property type="entry name" value="F-box domain"/>
    <property type="match status" value="1"/>
</dbReference>
<keyword evidence="4" id="KW-1185">Reference proteome</keyword>
<dbReference type="InterPro" id="IPR017451">
    <property type="entry name" value="F-box-assoc_interact_dom"/>
</dbReference>
<dbReference type="Pfam" id="PF00646">
    <property type="entry name" value="F-box"/>
    <property type="match status" value="1"/>
</dbReference>
<dbReference type="PANTHER" id="PTHR35546:SF115">
    <property type="entry name" value="F-BOX DOMAIN-CONTAINING PROTEIN"/>
    <property type="match status" value="1"/>
</dbReference>
<feature type="domain" description="F-box associated beta-propeller type 1" evidence="2">
    <location>
        <begin position="111"/>
        <end position="256"/>
    </location>
</feature>